<proteinExistence type="predicted"/>
<feature type="region of interest" description="Disordered" evidence="1">
    <location>
        <begin position="40"/>
        <end position="78"/>
    </location>
</feature>
<protein>
    <submittedName>
        <fullName evidence="3">Uncharacterized protein</fullName>
    </submittedName>
</protein>
<organism evidence="3 4">
    <name type="scientific">Plenodomus tracheiphilus IPT5</name>
    <dbReference type="NCBI Taxonomy" id="1408161"/>
    <lineage>
        <taxon>Eukaryota</taxon>
        <taxon>Fungi</taxon>
        <taxon>Dikarya</taxon>
        <taxon>Ascomycota</taxon>
        <taxon>Pezizomycotina</taxon>
        <taxon>Dothideomycetes</taxon>
        <taxon>Pleosporomycetidae</taxon>
        <taxon>Pleosporales</taxon>
        <taxon>Pleosporineae</taxon>
        <taxon>Leptosphaeriaceae</taxon>
        <taxon>Plenodomus</taxon>
    </lineage>
</organism>
<dbReference type="Proteomes" id="UP000799423">
    <property type="component" value="Unassembled WGS sequence"/>
</dbReference>
<dbReference type="AlphaFoldDB" id="A0A6A7BDM9"/>
<keyword evidence="2" id="KW-0732">Signal</keyword>
<reference evidence="3" key="1">
    <citation type="submission" date="2020-01" db="EMBL/GenBank/DDBJ databases">
        <authorList>
            <consortium name="DOE Joint Genome Institute"/>
            <person name="Haridas S."/>
            <person name="Albert R."/>
            <person name="Binder M."/>
            <person name="Bloem J."/>
            <person name="Labutti K."/>
            <person name="Salamov A."/>
            <person name="Andreopoulos B."/>
            <person name="Baker S.E."/>
            <person name="Barry K."/>
            <person name="Bills G."/>
            <person name="Bluhm B.H."/>
            <person name="Cannon C."/>
            <person name="Castanera R."/>
            <person name="Culley D.E."/>
            <person name="Daum C."/>
            <person name="Ezra D."/>
            <person name="Gonzalez J.B."/>
            <person name="Henrissat B."/>
            <person name="Kuo A."/>
            <person name="Liang C."/>
            <person name="Lipzen A."/>
            <person name="Lutzoni F."/>
            <person name="Magnuson J."/>
            <person name="Mondo S."/>
            <person name="Nolan M."/>
            <person name="Ohm R."/>
            <person name="Pangilinan J."/>
            <person name="Park H.-J."/>
            <person name="Ramirez L."/>
            <person name="Alfaro M."/>
            <person name="Sun H."/>
            <person name="Tritt A."/>
            <person name="Yoshinaga Y."/>
            <person name="Zwiers L.-H."/>
            <person name="Turgeon B.G."/>
            <person name="Goodwin S.B."/>
            <person name="Spatafora J.W."/>
            <person name="Crous P.W."/>
            <person name="Grigoriev I.V."/>
        </authorList>
    </citation>
    <scope>NUCLEOTIDE SEQUENCE</scope>
    <source>
        <strain evidence="3">IPT5</strain>
    </source>
</reference>
<evidence type="ECO:0000313" key="4">
    <source>
        <dbReference type="Proteomes" id="UP000799423"/>
    </source>
</evidence>
<name>A0A6A7BDM9_9PLEO</name>
<sequence length="145" mass="15425">MSPTTTLITLLITLLPFSTLATTPPPYKCALGPEGHVKCPRAASPTSDTPNHRKFPEPEFQAIGPVGTGPVQDIGPAREFGPVEMVGDWVSRREGSTLVTSVRTSLLGSSPVGLSRGTTKTMATTTKEKEAVVTELPWPLSKTRV</sequence>
<feature type="signal peptide" evidence="2">
    <location>
        <begin position="1"/>
        <end position="21"/>
    </location>
</feature>
<feature type="chain" id="PRO_5025646383" evidence="2">
    <location>
        <begin position="22"/>
        <end position="145"/>
    </location>
</feature>
<accession>A0A6A7BDM9</accession>
<dbReference type="EMBL" id="MU006299">
    <property type="protein sequence ID" value="KAF2852268.1"/>
    <property type="molecule type" value="Genomic_DNA"/>
</dbReference>
<keyword evidence="4" id="KW-1185">Reference proteome</keyword>
<evidence type="ECO:0000256" key="1">
    <source>
        <dbReference type="SAM" id="MobiDB-lite"/>
    </source>
</evidence>
<gene>
    <name evidence="3" type="ORF">T440DRAFT_477737</name>
</gene>
<evidence type="ECO:0000256" key="2">
    <source>
        <dbReference type="SAM" id="SignalP"/>
    </source>
</evidence>
<evidence type="ECO:0000313" key="3">
    <source>
        <dbReference type="EMBL" id="KAF2852268.1"/>
    </source>
</evidence>